<dbReference type="PROSITE" id="PS00894">
    <property type="entry name" value="HTH_DEOR_1"/>
    <property type="match status" value="1"/>
</dbReference>
<dbReference type="HOGENOM" id="CLU_060699_1_4_9"/>
<dbReference type="KEGG" id="hor:Hore_03230"/>
<dbReference type="Pfam" id="PF00455">
    <property type="entry name" value="DeoRC"/>
    <property type="match status" value="1"/>
</dbReference>
<dbReference type="PANTHER" id="PTHR30363">
    <property type="entry name" value="HTH-TYPE TRANSCRIPTIONAL REGULATOR SRLR-RELATED"/>
    <property type="match status" value="1"/>
</dbReference>
<keyword evidence="1" id="KW-0805">Transcription regulation</keyword>
<keyword evidence="6" id="KW-1185">Reference proteome</keyword>
<organism evidence="5 6">
    <name type="scientific">Halothermothrix orenii (strain H 168 / OCM 544 / DSM 9562)</name>
    <dbReference type="NCBI Taxonomy" id="373903"/>
    <lineage>
        <taxon>Bacteria</taxon>
        <taxon>Bacillati</taxon>
        <taxon>Bacillota</taxon>
        <taxon>Clostridia</taxon>
        <taxon>Halanaerobiales</taxon>
        <taxon>Halothermotrichaceae</taxon>
        <taxon>Halothermothrix</taxon>
    </lineage>
</organism>
<dbReference type="PRINTS" id="PR00037">
    <property type="entry name" value="HTHLACR"/>
</dbReference>
<dbReference type="Gene3D" id="1.10.10.10">
    <property type="entry name" value="Winged helix-like DNA-binding domain superfamily/Winged helix DNA-binding domain"/>
    <property type="match status" value="1"/>
</dbReference>
<evidence type="ECO:0000259" key="4">
    <source>
        <dbReference type="PROSITE" id="PS51000"/>
    </source>
</evidence>
<dbReference type="Pfam" id="PF08220">
    <property type="entry name" value="HTH_DeoR"/>
    <property type="match status" value="1"/>
</dbReference>
<evidence type="ECO:0000256" key="1">
    <source>
        <dbReference type="ARBA" id="ARBA00023015"/>
    </source>
</evidence>
<dbReference type="InterPro" id="IPR014036">
    <property type="entry name" value="DeoR-like_C"/>
</dbReference>
<dbReference type="Gene3D" id="3.40.50.1360">
    <property type="match status" value="1"/>
</dbReference>
<protein>
    <submittedName>
        <fullName evidence="5">Transcriptional regulator, DeoR family</fullName>
    </submittedName>
</protein>
<dbReference type="Proteomes" id="UP000000719">
    <property type="component" value="Chromosome"/>
</dbReference>
<keyword evidence="2" id="KW-0238">DNA-binding</keyword>
<proteinExistence type="predicted"/>
<dbReference type="PANTHER" id="PTHR30363:SF44">
    <property type="entry name" value="AGA OPERON TRANSCRIPTIONAL REPRESSOR-RELATED"/>
    <property type="match status" value="1"/>
</dbReference>
<reference evidence="5 6" key="1">
    <citation type="journal article" date="2009" name="PLoS ONE">
        <title>Genome analysis of the anaerobic thermohalophilic bacterium Halothermothrix orenii.</title>
        <authorList>
            <person name="Mavromatis K."/>
            <person name="Ivanova N."/>
            <person name="Anderson I."/>
            <person name="Lykidis A."/>
            <person name="Hooper S.D."/>
            <person name="Sun H."/>
            <person name="Kunin V."/>
            <person name="Lapidus A."/>
            <person name="Hugenholtz P."/>
            <person name="Patel B."/>
            <person name="Kyrpides N.C."/>
        </authorList>
    </citation>
    <scope>NUCLEOTIDE SEQUENCE [LARGE SCALE GENOMIC DNA]</scope>
    <source>
        <strain evidence="6">H 168 / OCM 544 / DSM 9562</strain>
    </source>
</reference>
<name>B8D1K7_HALOH</name>
<dbReference type="eggNOG" id="COG1349">
    <property type="taxonomic scope" value="Bacteria"/>
</dbReference>
<keyword evidence="3" id="KW-0804">Transcription</keyword>
<evidence type="ECO:0000256" key="3">
    <source>
        <dbReference type="ARBA" id="ARBA00023163"/>
    </source>
</evidence>
<sequence>MLSIARRNKILEILKEKHQITTQELEKELNVSGATVRNDLQELEKEGLLKRIHGGAVLPKEQIFQNSYRNFHHRSKKNVQEKKAICRAASKFIDEGQTYLLDASSTVLYLVPYLREKHRISIATNGLYTALEVKEICNINVIVLGGIAKPRSGSLEGLLGESILCKINADIMFTSAHGFTLKDGLTDFNVYEVELKNKMVSKSKKVIALLDHTKIGYTSTTSFCSIDNLDVIVTDNKTPSNKIEEIRNAGIEVIVAE</sequence>
<evidence type="ECO:0000313" key="6">
    <source>
        <dbReference type="Proteomes" id="UP000000719"/>
    </source>
</evidence>
<dbReference type="InterPro" id="IPR036390">
    <property type="entry name" value="WH_DNA-bd_sf"/>
</dbReference>
<dbReference type="OrthoDB" id="9797223at2"/>
<dbReference type="InterPro" id="IPR050313">
    <property type="entry name" value="Carb_Metab_HTH_regulators"/>
</dbReference>
<evidence type="ECO:0000256" key="2">
    <source>
        <dbReference type="ARBA" id="ARBA00023125"/>
    </source>
</evidence>
<dbReference type="EMBL" id="CP001098">
    <property type="protein sequence ID" value="ACL69084.1"/>
    <property type="molecule type" value="Genomic_DNA"/>
</dbReference>
<dbReference type="SUPFAM" id="SSF46785">
    <property type="entry name" value="Winged helix' DNA-binding domain"/>
    <property type="match status" value="1"/>
</dbReference>
<dbReference type="InterPro" id="IPR001034">
    <property type="entry name" value="DeoR_HTH"/>
</dbReference>
<dbReference type="InterPro" id="IPR037171">
    <property type="entry name" value="NagB/RpiA_transferase-like"/>
</dbReference>
<gene>
    <name evidence="5" type="ordered locus">Hore_03230</name>
</gene>
<evidence type="ECO:0000313" key="5">
    <source>
        <dbReference type="EMBL" id="ACL69084.1"/>
    </source>
</evidence>
<dbReference type="STRING" id="373903.Hore_03230"/>
<dbReference type="InterPro" id="IPR018356">
    <property type="entry name" value="Tscrpt_reg_HTH_DeoR_CS"/>
</dbReference>
<accession>B8D1K7</accession>
<dbReference type="SUPFAM" id="SSF100950">
    <property type="entry name" value="NagB/RpiA/CoA transferase-like"/>
    <property type="match status" value="1"/>
</dbReference>
<dbReference type="GO" id="GO:0003677">
    <property type="term" value="F:DNA binding"/>
    <property type="evidence" value="ECO:0007669"/>
    <property type="project" value="UniProtKB-KW"/>
</dbReference>
<dbReference type="GO" id="GO:0003700">
    <property type="term" value="F:DNA-binding transcription factor activity"/>
    <property type="evidence" value="ECO:0007669"/>
    <property type="project" value="InterPro"/>
</dbReference>
<dbReference type="SMART" id="SM00420">
    <property type="entry name" value="HTH_DEOR"/>
    <property type="match status" value="1"/>
</dbReference>
<dbReference type="AlphaFoldDB" id="B8D1K7"/>
<dbReference type="InterPro" id="IPR036388">
    <property type="entry name" value="WH-like_DNA-bd_sf"/>
</dbReference>
<dbReference type="SMART" id="SM01134">
    <property type="entry name" value="DeoRC"/>
    <property type="match status" value="1"/>
</dbReference>
<dbReference type="PROSITE" id="PS51000">
    <property type="entry name" value="HTH_DEOR_2"/>
    <property type="match status" value="1"/>
</dbReference>
<feature type="domain" description="HTH deoR-type" evidence="4">
    <location>
        <begin position="3"/>
        <end position="58"/>
    </location>
</feature>
<dbReference type="RefSeq" id="WP_012635272.1">
    <property type="nucleotide sequence ID" value="NC_011899.1"/>
</dbReference>